<organism evidence="2">
    <name type="scientific">Anopheles sinensis</name>
    <name type="common">Mosquito</name>
    <dbReference type="NCBI Taxonomy" id="74873"/>
    <lineage>
        <taxon>Eukaryota</taxon>
        <taxon>Metazoa</taxon>
        <taxon>Ecdysozoa</taxon>
        <taxon>Arthropoda</taxon>
        <taxon>Hexapoda</taxon>
        <taxon>Insecta</taxon>
        <taxon>Pterygota</taxon>
        <taxon>Neoptera</taxon>
        <taxon>Endopterygota</taxon>
        <taxon>Diptera</taxon>
        <taxon>Nematocera</taxon>
        <taxon>Culicoidea</taxon>
        <taxon>Culicidae</taxon>
        <taxon>Anophelinae</taxon>
        <taxon>Anopheles</taxon>
    </lineage>
</organism>
<dbReference type="EMBL" id="KE525307">
    <property type="protein sequence ID" value="KFB45796.1"/>
    <property type="molecule type" value="Genomic_DNA"/>
</dbReference>
<feature type="region of interest" description="Disordered" evidence="1">
    <location>
        <begin position="134"/>
        <end position="168"/>
    </location>
</feature>
<protein>
    <submittedName>
        <fullName evidence="2 3">Uncharacterized protein</fullName>
    </submittedName>
</protein>
<dbReference type="Proteomes" id="UP000030765">
    <property type="component" value="Unassembled WGS sequence"/>
</dbReference>
<evidence type="ECO:0000313" key="4">
    <source>
        <dbReference type="Proteomes" id="UP000030765"/>
    </source>
</evidence>
<dbReference type="AlphaFoldDB" id="A0A084W6F2"/>
<keyword evidence="4" id="KW-1185">Reference proteome</keyword>
<dbReference type="EnsemblMetazoa" id="ASIC013773-RA">
    <property type="protein sequence ID" value="ASIC013773-PA"/>
    <property type="gene ID" value="ASIC013773"/>
</dbReference>
<gene>
    <name evidence="2" type="ORF">ZHAS_00013773</name>
</gene>
<name>A0A084W6F2_ANOSI</name>
<reference evidence="2 4" key="1">
    <citation type="journal article" date="2014" name="BMC Genomics">
        <title>Genome sequence of Anopheles sinensis provides insight into genetics basis of mosquito competence for malaria parasites.</title>
        <authorList>
            <person name="Zhou D."/>
            <person name="Zhang D."/>
            <person name="Ding G."/>
            <person name="Shi L."/>
            <person name="Hou Q."/>
            <person name="Ye Y."/>
            <person name="Xu Y."/>
            <person name="Zhou H."/>
            <person name="Xiong C."/>
            <person name="Li S."/>
            <person name="Yu J."/>
            <person name="Hong S."/>
            <person name="Yu X."/>
            <person name="Zou P."/>
            <person name="Chen C."/>
            <person name="Chang X."/>
            <person name="Wang W."/>
            <person name="Lv Y."/>
            <person name="Sun Y."/>
            <person name="Ma L."/>
            <person name="Shen B."/>
            <person name="Zhu C."/>
        </authorList>
    </citation>
    <scope>NUCLEOTIDE SEQUENCE [LARGE SCALE GENOMIC DNA]</scope>
</reference>
<dbReference type="EMBL" id="ATLV01020790">
    <property type="status" value="NOT_ANNOTATED_CDS"/>
    <property type="molecule type" value="Genomic_DNA"/>
</dbReference>
<sequence>MIINCPRQLRTQLLQYSRTATKNQEDVVVEVIVINYTFSSSPTPAVILIRWRSSRLDLKPVTRSRPNRRWRFLRRHSKSMDDAHCPIPASYAEALLSSPRMCSMFAKRLALKRNNDREEERAVTIPSLQSPFPLGVRFETRPTQKTDSESRKSEALGQRNLEHRDDSLDAEDLPEPVLVDRALLLHVSGQFFSNRLLQRARAR</sequence>
<proteinExistence type="predicted"/>
<evidence type="ECO:0000256" key="1">
    <source>
        <dbReference type="SAM" id="MobiDB-lite"/>
    </source>
</evidence>
<dbReference type="VEuPathDB" id="VectorBase:ASIC013773"/>
<accession>A0A084W6F2</accession>
<feature type="compositionally biased region" description="Basic and acidic residues" evidence="1">
    <location>
        <begin position="138"/>
        <end position="167"/>
    </location>
</feature>
<reference evidence="3" key="2">
    <citation type="submission" date="2020-05" db="UniProtKB">
        <authorList>
            <consortium name="EnsemblMetazoa"/>
        </authorList>
    </citation>
    <scope>IDENTIFICATION</scope>
</reference>
<evidence type="ECO:0000313" key="3">
    <source>
        <dbReference type="EnsemblMetazoa" id="ASIC013773-PA"/>
    </source>
</evidence>
<evidence type="ECO:0000313" key="2">
    <source>
        <dbReference type="EMBL" id="KFB45796.1"/>
    </source>
</evidence>